<dbReference type="InterPro" id="IPR036873">
    <property type="entry name" value="Rhodanese-like_dom_sf"/>
</dbReference>
<evidence type="ECO:0000256" key="2">
    <source>
        <dbReference type="ARBA" id="ARBA00022737"/>
    </source>
</evidence>
<dbReference type="AlphaFoldDB" id="A0AAF0EXR6"/>
<organism evidence="4 5">
    <name type="scientific">Malassezia cuniculi</name>
    <dbReference type="NCBI Taxonomy" id="948313"/>
    <lineage>
        <taxon>Eukaryota</taxon>
        <taxon>Fungi</taxon>
        <taxon>Dikarya</taxon>
        <taxon>Basidiomycota</taxon>
        <taxon>Ustilaginomycotina</taxon>
        <taxon>Malasseziomycetes</taxon>
        <taxon>Malasseziales</taxon>
        <taxon>Malasseziaceae</taxon>
        <taxon>Malassezia</taxon>
    </lineage>
</organism>
<dbReference type="InterPro" id="IPR045078">
    <property type="entry name" value="TST/MPST-like"/>
</dbReference>
<evidence type="ECO:0000313" key="5">
    <source>
        <dbReference type="Proteomes" id="UP001219933"/>
    </source>
</evidence>
<keyword evidence="1" id="KW-0808">Transferase</keyword>
<gene>
    <name evidence="4" type="ORF">MCUN1_003902</name>
</gene>
<reference evidence="4" key="1">
    <citation type="submission" date="2023-03" db="EMBL/GenBank/DDBJ databases">
        <title>Mating type loci evolution in Malassezia.</title>
        <authorList>
            <person name="Coelho M.A."/>
        </authorList>
    </citation>
    <scope>NUCLEOTIDE SEQUENCE</scope>
    <source>
        <strain evidence="4">CBS 11721</strain>
    </source>
</reference>
<evidence type="ECO:0000256" key="1">
    <source>
        <dbReference type="ARBA" id="ARBA00022679"/>
    </source>
</evidence>
<keyword evidence="5" id="KW-1185">Reference proteome</keyword>
<dbReference type="CDD" id="cd01448">
    <property type="entry name" value="TST_Repeat_1"/>
    <property type="match status" value="1"/>
</dbReference>
<dbReference type="GO" id="GO:0005739">
    <property type="term" value="C:mitochondrion"/>
    <property type="evidence" value="ECO:0007669"/>
    <property type="project" value="TreeGrafter"/>
</dbReference>
<dbReference type="SUPFAM" id="SSF52821">
    <property type="entry name" value="Rhodanese/Cell cycle control phosphatase"/>
    <property type="match status" value="2"/>
</dbReference>
<dbReference type="Gene3D" id="3.40.250.10">
    <property type="entry name" value="Rhodanese-like domain"/>
    <property type="match status" value="2"/>
</dbReference>
<dbReference type="PROSITE" id="PS50206">
    <property type="entry name" value="RHODANESE_3"/>
    <property type="match status" value="2"/>
</dbReference>
<proteinExistence type="predicted"/>
<feature type="domain" description="Rhodanese" evidence="3">
    <location>
        <begin position="173"/>
        <end position="295"/>
    </location>
</feature>
<dbReference type="GO" id="GO:0004792">
    <property type="term" value="F:thiosulfate-cyanide sulfurtransferase activity"/>
    <property type="evidence" value="ECO:0007669"/>
    <property type="project" value="TreeGrafter"/>
</dbReference>
<dbReference type="PANTHER" id="PTHR11364:SF27">
    <property type="entry name" value="SULFURTRANSFERASE"/>
    <property type="match status" value="1"/>
</dbReference>
<dbReference type="PANTHER" id="PTHR11364">
    <property type="entry name" value="THIOSULFATE SULFERTANSFERASE"/>
    <property type="match status" value="1"/>
</dbReference>
<sequence>MSLPPIISHEKLAELLASSTPPRVIDATFVPGAPEEGQIKFLEGPRIQGSTYWNVAKVATRGESVHNLPFMLPSAETFAEAAAAHGITPETPVVVYDRAGVFAAPRTVYTFRAFGHNAALLDGGLPAWMAANQSVDSETLSELPATQSATYPTPKLNSAVVRSFDEMLANVNADSRAPVVDARGPGMFDGSIATGNSPVRGHIPHSVSLPFGGVLVNEPYAHYKSESELAATFDHAFGSGSIASFKKNGAQVITTCAGGLTAAILWLALQSLGVEAALYDESWLGWSIRAAQDKAPVEV</sequence>
<feature type="domain" description="Rhodanese" evidence="3">
    <location>
        <begin position="73"/>
        <end position="137"/>
    </location>
</feature>
<evidence type="ECO:0000313" key="4">
    <source>
        <dbReference type="EMBL" id="WFD37010.1"/>
    </source>
</evidence>
<accession>A0AAF0EXR6</accession>
<dbReference type="SMART" id="SM00450">
    <property type="entry name" value="RHOD"/>
    <property type="match status" value="2"/>
</dbReference>
<dbReference type="Proteomes" id="UP001219933">
    <property type="component" value="Chromosome 6"/>
</dbReference>
<protein>
    <recommendedName>
        <fullName evidence="3">Rhodanese domain-containing protein</fullName>
    </recommendedName>
</protein>
<keyword evidence="2" id="KW-0677">Repeat</keyword>
<name>A0AAF0EXR6_9BASI</name>
<evidence type="ECO:0000259" key="3">
    <source>
        <dbReference type="PROSITE" id="PS50206"/>
    </source>
</evidence>
<dbReference type="InterPro" id="IPR001763">
    <property type="entry name" value="Rhodanese-like_dom"/>
</dbReference>
<dbReference type="Pfam" id="PF00581">
    <property type="entry name" value="Rhodanese"/>
    <property type="match status" value="2"/>
</dbReference>
<dbReference type="EMBL" id="CP119882">
    <property type="protein sequence ID" value="WFD37010.1"/>
    <property type="molecule type" value="Genomic_DNA"/>
</dbReference>